<feature type="transmembrane region" description="Helical" evidence="2">
    <location>
        <begin position="86"/>
        <end position="105"/>
    </location>
</feature>
<proteinExistence type="inferred from homology"/>
<dbReference type="PANTHER" id="PTHR36435:SF1">
    <property type="entry name" value="CAAX AMINO TERMINAL PROTEASE FAMILY PROTEIN"/>
    <property type="match status" value="1"/>
</dbReference>
<dbReference type="InterPro" id="IPR052710">
    <property type="entry name" value="CAAX_protease"/>
</dbReference>
<keyword evidence="2" id="KW-1133">Transmembrane helix</keyword>
<dbReference type="GO" id="GO:0006508">
    <property type="term" value="P:proteolysis"/>
    <property type="evidence" value="ECO:0007669"/>
    <property type="project" value="UniProtKB-KW"/>
</dbReference>
<name>A0A837R4N0_LACPE</name>
<dbReference type="InterPro" id="IPR003675">
    <property type="entry name" value="Rce1/LyrA-like_dom"/>
</dbReference>
<feature type="transmembrane region" description="Helical" evidence="2">
    <location>
        <begin position="12"/>
        <end position="34"/>
    </location>
</feature>
<feature type="domain" description="CAAX prenyl protease 2/Lysostaphin resistance protein A-like" evidence="3">
    <location>
        <begin position="132"/>
        <end position="220"/>
    </location>
</feature>
<comment type="caution">
    <text evidence="4">The sequence shown here is derived from an EMBL/GenBank/DDBJ whole genome shotgun (WGS) entry which is preliminary data.</text>
</comment>
<keyword evidence="2" id="KW-0472">Membrane</keyword>
<dbReference type="Proteomes" id="UP000051020">
    <property type="component" value="Unassembled WGS sequence"/>
</dbReference>
<protein>
    <submittedName>
        <fullName evidence="4">Membrane-bound protease, caax family</fullName>
    </submittedName>
</protein>
<gene>
    <name evidence="4" type="ORF">FD24_GL002001</name>
</gene>
<evidence type="ECO:0000313" key="4">
    <source>
        <dbReference type="EMBL" id="KRK22014.1"/>
    </source>
</evidence>
<feature type="transmembrane region" description="Helical" evidence="2">
    <location>
        <begin position="46"/>
        <end position="66"/>
    </location>
</feature>
<organism evidence="4 5">
    <name type="scientific">Lactiplantibacillus pentosus DSM 20314</name>
    <dbReference type="NCBI Taxonomy" id="1423791"/>
    <lineage>
        <taxon>Bacteria</taxon>
        <taxon>Bacillati</taxon>
        <taxon>Bacillota</taxon>
        <taxon>Bacilli</taxon>
        <taxon>Lactobacillales</taxon>
        <taxon>Lactobacillaceae</taxon>
        <taxon>Lactiplantibacillus</taxon>
    </lineage>
</organism>
<comment type="similarity">
    <text evidence="1">Belongs to the UPF0177 family.</text>
</comment>
<evidence type="ECO:0000256" key="1">
    <source>
        <dbReference type="ARBA" id="ARBA00009067"/>
    </source>
</evidence>
<reference evidence="4 5" key="1">
    <citation type="journal article" date="2015" name="Genome Announc.">
        <title>Expanding the biotechnology potential of lactobacilli through comparative genomics of 213 strains and associated genera.</title>
        <authorList>
            <person name="Sun Z."/>
            <person name="Harris H.M."/>
            <person name="McCann A."/>
            <person name="Guo C."/>
            <person name="Argimon S."/>
            <person name="Zhang W."/>
            <person name="Yang X."/>
            <person name="Jeffery I.B."/>
            <person name="Cooney J.C."/>
            <person name="Kagawa T.F."/>
            <person name="Liu W."/>
            <person name="Song Y."/>
            <person name="Salvetti E."/>
            <person name="Wrobel A."/>
            <person name="Rasinkangas P."/>
            <person name="Parkhill J."/>
            <person name="Rea M.C."/>
            <person name="O'Sullivan O."/>
            <person name="Ritari J."/>
            <person name="Douillard F.P."/>
            <person name="Paul Ross R."/>
            <person name="Yang R."/>
            <person name="Briner A.E."/>
            <person name="Felis G.E."/>
            <person name="de Vos W.M."/>
            <person name="Barrangou R."/>
            <person name="Klaenhammer T.R."/>
            <person name="Caufield P.W."/>
            <person name="Cui Y."/>
            <person name="Zhang H."/>
            <person name="O'Toole P.W."/>
        </authorList>
    </citation>
    <scope>NUCLEOTIDE SEQUENCE [LARGE SCALE GENOMIC DNA]</scope>
    <source>
        <strain evidence="4 5">DSM 20314</strain>
    </source>
</reference>
<keyword evidence="4" id="KW-0378">Hydrolase</keyword>
<evidence type="ECO:0000256" key="2">
    <source>
        <dbReference type="SAM" id="Phobius"/>
    </source>
</evidence>
<keyword evidence="4" id="KW-0645">Protease</keyword>
<accession>A0A837R4N0</accession>
<dbReference type="PANTHER" id="PTHR36435">
    <property type="entry name" value="SLR1288 PROTEIN"/>
    <property type="match status" value="1"/>
</dbReference>
<feature type="transmembrane region" description="Helical" evidence="2">
    <location>
        <begin position="125"/>
        <end position="144"/>
    </location>
</feature>
<dbReference type="GeneID" id="49393605"/>
<dbReference type="GO" id="GO:0080120">
    <property type="term" value="P:CAAX-box protein maturation"/>
    <property type="evidence" value="ECO:0007669"/>
    <property type="project" value="UniProtKB-ARBA"/>
</dbReference>
<dbReference type="Pfam" id="PF02517">
    <property type="entry name" value="Rce1-like"/>
    <property type="match status" value="1"/>
</dbReference>
<feature type="transmembrane region" description="Helical" evidence="2">
    <location>
        <begin position="207"/>
        <end position="227"/>
    </location>
</feature>
<evidence type="ECO:0000313" key="5">
    <source>
        <dbReference type="Proteomes" id="UP000051020"/>
    </source>
</evidence>
<dbReference type="GO" id="GO:0004175">
    <property type="term" value="F:endopeptidase activity"/>
    <property type="evidence" value="ECO:0007669"/>
    <property type="project" value="UniProtKB-ARBA"/>
</dbReference>
<sequence length="228" mass="25509">MELVDRGLGWLARVLLTIGLIIGVVIPPMLLRLINQLNRQSRTTNLEIILAVVYVLVFGIVILAANTLMRHYTGAYQPQRMTRHDWHIVLGGYAVILVLESLFQLLNQLIYHQSQTQNNAAIQNLMAGSTLSLWLMALSAVFLTPITEELVFRGVLMNAFFKQSWLKIILSGIVFGSLHSSSTLPSFMIYLTMGLTLASVYQMTGKIHASMSLHFIINALAMSLLLMH</sequence>
<dbReference type="AlphaFoldDB" id="A0A837R4N0"/>
<dbReference type="EMBL" id="AZCU01000029">
    <property type="protein sequence ID" value="KRK22014.1"/>
    <property type="molecule type" value="Genomic_DNA"/>
</dbReference>
<evidence type="ECO:0000259" key="3">
    <source>
        <dbReference type="Pfam" id="PF02517"/>
    </source>
</evidence>
<dbReference type="RefSeq" id="WP_050340247.1">
    <property type="nucleotide sequence ID" value="NZ_AZCU01000029.1"/>
</dbReference>
<keyword evidence="2" id="KW-0812">Transmembrane</keyword>